<evidence type="ECO:0000313" key="2">
    <source>
        <dbReference type="Proteomes" id="UP001549119"/>
    </source>
</evidence>
<organism evidence="1 2">
    <name type="scientific">Methylobacterium radiotolerans</name>
    <dbReference type="NCBI Taxonomy" id="31998"/>
    <lineage>
        <taxon>Bacteria</taxon>
        <taxon>Pseudomonadati</taxon>
        <taxon>Pseudomonadota</taxon>
        <taxon>Alphaproteobacteria</taxon>
        <taxon>Hyphomicrobiales</taxon>
        <taxon>Methylobacteriaceae</taxon>
        <taxon>Methylobacterium</taxon>
    </lineage>
</organism>
<protein>
    <submittedName>
        <fullName evidence="1">Uncharacterized protein</fullName>
    </submittedName>
</protein>
<evidence type="ECO:0000313" key="1">
    <source>
        <dbReference type="EMBL" id="MET3867266.1"/>
    </source>
</evidence>
<sequence length="96" mass="10510">MIRAAVREIGDIPGFKIWAVIRSGSTIAERVACVAVYDKEALIYHSRPLVVMPPNASRREVEIAIGAWKSGFDRGSTTATVEIQSGLKKLLGIRDE</sequence>
<dbReference type="RefSeq" id="WP_063110564.1">
    <property type="nucleotide sequence ID" value="NZ_JBEPNV010000001.1"/>
</dbReference>
<dbReference type="Proteomes" id="UP001549119">
    <property type="component" value="Unassembled WGS sequence"/>
</dbReference>
<comment type="caution">
    <text evidence="1">The sequence shown here is derived from an EMBL/GenBank/DDBJ whole genome shotgun (WGS) entry which is preliminary data.</text>
</comment>
<keyword evidence="2" id="KW-1185">Reference proteome</keyword>
<accession>A0ABV2NL86</accession>
<proteinExistence type="predicted"/>
<dbReference type="EMBL" id="JBEPNW010000002">
    <property type="protein sequence ID" value="MET3867266.1"/>
    <property type="molecule type" value="Genomic_DNA"/>
</dbReference>
<reference evidence="1 2" key="1">
    <citation type="submission" date="2024-06" db="EMBL/GenBank/DDBJ databases">
        <title>Genomics of switchgrass bacterial isolates.</title>
        <authorList>
            <person name="Shade A."/>
        </authorList>
    </citation>
    <scope>NUCLEOTIDE SEQUENCE [LARGE SCALE GENOMIC DNA]</scope>
    <source>
        <strain evidence="1 2">PvP084</strain>
    </source>
</reference>
<name>A0ABV2NL86_9HYPH</name>
<gene>
    <name evidence="1" type="ORF">ABIC20_004575</name>
</gene>